<feature type="region of interest" description="Disordered" evidence="1">
    <location>
        <begin position="150"/>
        <end position="226"/>
    </location>
</feature>
<feature type="domain" description="Pop1 N-terminal" evidence="2">
    <location>
        <begin position="305"/>
        <end position="394"/>
    </location>
</feature>
<comment type="caution">
    <text evidence="3">The sequence shown here is derived from an EMBL/GenBank/DDBJ whole genome shotgun (WGS) entry which is preliminary data.</text>
</comment>
<dbReference type="GO" id="GO:0005655">
    <property type="term" value="C:nucleolar ribonuclease P complex"/>
    <property type="evidence" value="ECO:0007669"/>
    <property type="project" value="InterPro"/>
</dbReference>
<dbReference type="PANTHER" id="PTHR22731:SF3">
    <property type="entry name" value="RIBONUCLEASES P_MRP PROTEIN SUBUNIT POP1"/>
    <property type="match status" value="1"/>
</dbReference>
<dbReference type="GO" id="GO:0001682">
    <property type="term" value="P:tRNA 5'-leader removal"/>
    <property type="evidence" value="ECO:0007669"/>
    <property type="project" value="InterPro"/>
</dbReference>
<dbReference type="InterPro" id="IPR009723">
    <property type="entry name" value="Pop1_N"/>
</dbReference>
<dbReference type="EMBL" id="JAIQCJ010002027">
    <property type="protein sequence ID" value="KAJ8785157.1"/>
    <property type="molecule type" value="Genomic_DNA"/>
</dbReference>
<dbReference type="GO" id="GO:0000172">
    <property type="term" value="C:ribonuclease MRP complex"/>
    <property type="evidence" value="ECO:0007669"/>
    <property type="project" value="InterPro"/>
</dbReference>
<dbReference type="Proteomes" id="UP001159641">
    <property type="component" value="Unassembled WGS sequence"/>
</dbReference>
<evidence type="ECO:0000259" key="2">
    <source>
        <dbReference type="Pfam" id="PF06978"/>
    </source>
</evidence>
<dbReference type="Pfam" id="PF06978">
    <property type="entry name" value="POP1_N"/>
    <property type="match status" value="1"/>
</dbReference>
<feature type="compositionally biased region" description="Basic and acidic residues" evidence="1">
    <location>
        <begin position="164"/>
        <end position="174"/>
    </location>
</feature>
<proteinExistence type="predicted"/>
<evidence type="ECO:0000313" key="4">
    <source>
        <dbReference type="Proteomes" id="UP001159641"/>
    </source>
</evidence>
<accession>A0AB34H145</accession>
<keyword evidence="4" id="KW-1185">Reference proteome</keyword>
<dbReference type="PANTHER" id="PTHR22731">
    <property type="entry name" value="RIBONUCLEASES P/MRP PROTEIN SUBUNIT POP1"/>
    <property type="match status" value="1"/>
</dbReference>
<feature type="region of interest" description="Disordered" evidence="1">
    <location>
        <begin position="445"/>
        <end position="464"/>
    </location>
</feature>
<gene>
    <name evidence="3" type="ORF">J1605_007713</name>
</gene>
<reference evidence="3 4" key="1">
    <citation type="submission" date="2022-11" db="EMBL/GenBank/DDBJ databases">
        <title>Whole genome sequence of Eschrichtius robustus ER-17-0199.</title>
        <authorList>
            <person name="Bruniche-Olsen A."/>
            <person name="Black A.N."/>
            <person name="Fields C.J."/>
            <person name="Walden K."/>
            <person name="Dewoody J.A."/>
        </authorList>
    </citation>
    <scope>NUCLEOTIDE SEQUENCE [LARGE SCALE GENOMIC DNA]</scope>
    <source>
        <strain evidence="3">ER-17-0199</strain>
        <tissue evidence="3">Blubber</tissue>
    </source>
</reference>
<evidence type="ECO:0000256" key="1">
    <source>
        <dbReference type="SAM" id="MobiDB-lite"/>
    </source>
</evidence>
<dbReference type="AlphaFoldDB" id="A0AB34H145"/>
<sequence>MAAGAFAVLITFLIKDDMANPFPLPPLGDNYPVRGSYSCLTEMSNAKERKHAKKMRNQPTNVTLSSGFVADSGVKYHNGGGKPFQTQKVEVPSAFLLQLLAERTETGGTGQCSAGSSSSHRGLNSDCGAASGSDVFLFVFFFENVLEPHSGTSRQRQTRTTHHSLAESDAKEQSSSRVTFKKKGGWKAGPEGTSQEIPKYITSRPGLEPMSPALAGRFPTTAPPGKPQDQFLMTVVFSSTASTFAQARAAEISAMLKAVTQKSSNSLVFQTLPRHMRRRAMSHNVKRLPRRLQEIAQKEAEKAVHQKKEHSKNKCHKARRCHINRMLEFNRRQKKNKWLETHIWHAKRFHMVRRWGYCLGERPTVKSHRACYRAMTSRCLLQDLSYYCCLELKGNEEEILKALSLMCSIDTGKLDILEEIKAVCQCMEPTKSTVCLPDPLLTPSQEKSQTDLPKEKIGKKRKWKDDEENAKPIKKIIGDGTRDPLQPYSWVSPTTGIVIRPFLSFSDLTMEMNRFRLIGPLSHSILTEALKAASVHTVRVNVLIMFYSGITSPAEIPAGTILGLTVGDPRINLPQKRSKVLPNPEKCQDNEKVRQLLLEGVPVECSHSFLWNQDICKSVTENKISDQDLNRKRSELLVPGSQLFLGPHESKVPILLIQQPGKVTGDDQRGWGSGWDVLLPKGWGMAFWIPFVSYSSMLTNSYNI</sequence>
<name>A0AB34H145_ESCRO</name>
<evidence type="ECO:0000313" key="3">
    <source>
        <dbReference type="EMBL" id="KAJ8785157.1"/>
    </source>
</evidence>
<organism evidence="3 4">
    <name type="scientific">Eschrichtius robustus</name>
    <name type="common">California gray whale</name>
    <name type="synonym">Eschrichtius gibbosus</name>
    <dbReference type="NCBI Taxonomy" id="9764"/>
    <lineage>
        <taxon>Eukaryota</taxon>
        <taxon>Metazoa</taxon>
        <taxon>Chordata</taxon>
        <taxon>Craniata</taxon>
        <taxon>Vertebrata</taxon>
        <taxon>Euteleostomi</taxon>
        <taxon>Mammalia</taxon>
        <taxon>Eutheria</taxon>
        <taxon>Laurasiatheria</taxon>
        <taxon>Artiodactyla</taxon>
        <taxon>Whippomorpha</taxon>
        <taxon>Cetacea</taxon>
        <taxon>Mysticeti</taxon>
        <taxon>Eschrichtiidae</taxon>
        <taxon>Eschrichtius</taxon>
    </lineage>
</organism>
<protein>
    <recommendedName>
        <fullName evidence="2">Pop1 N-terminal domain-containing protein</fullName>
    </recommendedName>
</protein>
<dbReference type="InterPro" id="IPR039182">
    <property type="entry name" value="Pop1"/>
</dbReference>